<reference evidence="3" key="1">
    <citation type="journal article" date="2020" name="mSystems">
        <title>Genome- and Community-Level Interaction Insights into Carbon Utilization and Element Cycling Functions of Hydrothermarchaeota in Hydrothermal Sediment.</title>
        <authorList>
            <person name="Zhou Z."/>
            <person name="Liu Y."/>
            <person name="Xu W."/>
            <person name="Pan J."/>
            <person name="Luo Z.H."/>
            <person name="Li M."/>
        </authorList>
    </citation>
    <scope>NUCLEOTIDE SEQUENCE [LARGE SCALE GENOMIC DNA]</scope>
    <source>
        <strain evidence="3">SpSt-961</strain>
    </source>
</reference>
<comment type="caution">
    <text evidence="3">The sequence shown here is derived from an EMBL/GenBank/DDBJ whole genome shotgun (WGS) entry which is preliminary data.</text>
</comment>
<protein>
    <recommendedName>
        <fullName evidence="2">Zinc finger/thioredoxin putative domain-containing protein</fullName>
    </recommendedName>
</protein>
<gene>
    <name evidence="3" type="ORF">ENX68_04525</name>
</gene>
<evidence type="ECO:0000256" key="1">
    <source>
        <dbReference type="SAM" id="MobiDB-lite"/>
    </source>
</evidence>
<evidence type="ECO:0000259" key="2">
    <source>
        <dbReference type="Pfam" id="PF13717"/>
    </source>
</evidence>
<feature type="domain" description="Zinc finger/thioredoxin putative" evidence="2">
    <location>
        <begin position="1"/>
        <end position="35"/>
    </location>
</feature>
<evidence type="ECO:0000313" key="3">
    <source>
        <dbReference type="EMBL" id="HGE78249.1"/>
    </source>
</evidence>
<dbReference type="Pfam" id="PF13717">
    <property type="entry name" value="Zn_ribbon_4"/>
    <property type="match status" value="1"/>
</dbReference>
<sequence>MVVECSNCHSRYNVNEDKIPAGGVKVKCPKCQNIILIKKETAPPPPKVEPPPPPKVEPPPPQEAMVPPKRPAEEPVPPPPKVESTEPVVEQKPSPQPEVIPKPAPQPQVEMSEEDKKWHERARRLAKALASDLVLYNQEKVEQGLRDGTLAQLLGAEIRRSWEYYCQQIPKHIVESTDYFREQLNKIVGKGKEIFK</sequence>
<dbReference type="NCBIfam" id="TIGR02098">
    <property type="entry name" value="MJ0042_CXXC"/>
    <property type="match status" value="1"/>
</dbReference>
<name>A0A7V3VUG0_UNCW3</name>
<dbReference type="AlphaFoldDB" id="A0A7V3VUG0"/>
<dbReference type="InterPro" id="IPR011723">
    <property type="entry name" value="Znf/thioredoxin_put"/>
</dbReference>
<dbReference type="EMBL" id="DTOZ01000121">
    <property type="protein sequence ID" value="HGE78249.1"/>
    <property type="molecule type" value="Genomic_DNA"/>
</dbReference>
<feature type="compositionally biased region" description="Pro residues" evidence="1">
    <location>
        <begin position="94"/>
        <end position="106"/>
    </location>
</feature>
<feature type="region of interest" description="Disordered" evidence="1">
    <location>
        <begin position="37"/>
        <end position="112"/>
    </location>
</feature>
<proteinExistence type="predicted"/>
<feature type="compositionally biased region" description="Pro residues" evidence="1">
    <location>
        <begin position="42"/>
        <end position="62"/>
    </location>
</feature>
<accession>A0A7V3VUG0</accession>
<organism evidence="3">
    <name type="scientific">candidate division WOR-3 bacterium</name>
    <dbReference type="NCBI Taxonomy" id="2052148"/>
    <lineage>
        <taxon>Bacteria</taxon>
        <taxon>Bacteria division WOR-3</taxon>
    </lineage>
</organism>